<organism evidence="3 4">
    <name type="scientific">Nonomuraea rosea</name>
    <dbReference type="NCBI Taxonomy" id="638574"/>
    <lineage>
        <taxon>Bacteria</taxon>
        <taxon>Bacillati</taxon>
        <taxon>Actinomycetota</taxon>
        <taxon>Actinomycetes</taxon>
        <taxon>Streptosporangiales</taxon>
        <taxon>Streptosporangiaceae</taxon>
        <taxon>Nonomuraea</taxon>
    </lineage>
</organism>
<keyword evidence="2" id="KW-0812">Transmembrane</keyword>
<evidence type="ECO:0008006" key="5">
    <source>
        <dbReference type="Google" id="ProtNLM"/>
    </source>
</evidence>
<gene>
    <name evidence="3" type="ORF">GCM10022419_128960</name>
</gene>
<feature type="compositionally biased region" description="Pro residues" evidence="1">
    <location>
        <begin position="23"/>
        <end position="34"/>
    </location>
</feature>
<feature type="compositionally biased region" description="Pro residues" evidence="1">
    <location>
        <begin position="1"/>
        <end position="10"/>
    </location>
</feature>
<keyword evidence="2" id="KW-0472">Membrane</keyword>
<dbReference type="Proteomes" id="UP001500630">
    <property type="component" value="Unassembled WGS sequence"/>
</dbReference>
<evidence type="ECO:0000313" key="4">
    <source>
        <dbReference type="Proteomes" id="UP001500630"/>
    </source>
</evidence>
<feature type="transmembrane region" description="Helical" evidence="2">
    <location>
        <begin position="80"/>
        <end position="104"/>
    </location>
</feature>
<evidence type="ECO:0000313" key="3">
    <source>
        <dbReference type="EMBL" id="GAA3621509.1"/>
    </source>
</evidence>
<dbReference type="EMBL" id="BAABDQ010000065">
    <property type="protein sequence ID" value="GAA3621509.1"/>
    <property type="molecule type" value="Genomic_DNA"/>
</dbReference>
<evidence type="ECO:0000256" key="2">
    <source>
        <dbReference type="SAM" id="Phobius"/>
    </source>
</evidence>
<keyword evidence="4" id="KW-1185">Reference proteome</keyword>
<comment type="caution">
    <text evidence="3">The sequence shown here is derived from an EMBL/GenBank/DDBJ whole genome shotgun (WGS) entry which is preliminary data.</text>
</comment>
<proteinExistence type="predicted"/>
<protein>
    <recommendedName>
        <fullName evidence="5">DUF4870 domain-containing protein</fullName>
    </recommendedName>
</protein>
<keyword evidence="2" id="KW-1133">Transmembrane helix</keyword>
<name>A0ABP7A086_9ACTN</name>
<evidence type="ECO:0000256" key="1">
    <source>
        <dbReference type="SAM" id="MobiDB-lite"/>
    </source>
</evidence>
<accession>A0ABP7A086</accession>
<dbReference type="RefSeq" id="WP_345579302.1">
    <property type="nucleotide sequence ID" value="NZ_BAABDQ010000065.1"/>
</dbReference>
<feature type="region of interest" description="Disordered" evidence="1">
    <location>
        <begin position="1"/>
        <end position="43"/>
    </location>
</feature>
<reference evidence="4" key="1">
    <citation type="journal article" date="2019" name="Int. J. Syst. Evol. Microbiol.">
        <title>The Global Catalogue of Microorganisms (GCM) 10K type strain sequencing project: providing services to taxonomists for standard genome sequencing and annotation.</title>
        <authorList>
            <consortium name="The Broad Institute Genomics Platform"/>
            <consortium name="The Broad Institute Genome Sequencing Center for Infectious Disease"/>
            <person name="Wu L."/>
            <person name="Ma J."/>
        </authorList>
    </citation>
    <scope>NUCLEOTIDE SEQUENCE [LARGE SCALE GENOMIC DNA]</scope>
    <source>
        <strain evidence="4">JCM 17326</strain>
    </source>
</reference>
<sequence>MGYPPQPPQDPYGQQYGGQSGPQYPPQPYQPQPYMPMHSGPQYSPVPSGPQYGPVQYTTVKEWGFNPVAMIIHGCAWVFVHWWMTLITFGLWLIVAIPVSFIGWRVTRHLPVQHVQQPPYPPGY</sequence>